<accession>A0A4Q7NWF9</accession>
<evidence type="ECO:0000313" key="2">
    <source>
        <dbReference type="EMBL" id="RZS91643.1"/>
    </source>
</evidence>
<evidence type="ECO:0008006" key="4">
    <source>
        <dbReference type="Google" id="ProtNLM"/>
    </source>
</evidence>
<name>A0A4Q7NWF9_9ACTN</name>
<feature type="compositionally biased region" description="Gly residues" evidence="1">
    <location>
        <begin position="296"/>
        <end position="305"/>
    </location>
</feature>
<evidence type="ECO:0000313" key="3">
    <source>
        <dbReference type="Proteomes" id="UP000293638"/>
    </source>
</evidence>
<protein>
    <recommendedName>
        <fullName evidence="4">Glycosyltransferase</fullName>
    </recommendedName>
</protein>
<feature type="region of interest" description="Disordered" evidence="1">
    <location>
        <begin position="288"/>
        <end position="312"/>
    </location>
</feature>
<dbReference type="RefSeq" id="WP_130491688.1">
    <property type="nucleotide sequence ID" value="NZ_SGXD01000001.1"/>
</dbReference>
<dbReference type="OrthoDB" id="7540161at2"/>
<comment type="caution">
    <text evidence="2">The sequence shown here is derived from an EMBL/GenBank/DDBJ whole genome shotgun (WGS) entry which is preliminary data.</text>
</comment>
<dbReference type="Proteomes" id="UP000293638">
    <property type="component" value="Unassembled WGS sequence"/>
</dbReference>
<organism evidence="2 3">
    <name type="scientific">Motilibacter rhizosphaerae</name>
    <dbReference type="NCBI Taxonomy" id="598652"/>
    <lineage>
        <taxon>Bacteria</taxon>
        <taxon>Bacillati</taxon>
        <taxon>Actinomycetota</taxon>
        <taxon>Actinomycetes</taxon>
        <taxon>Motilibacterales</taxon>
        <taxon>Motilibacteraceae</taxon>
        <taxon>Motilibacter</taxon>
    </lineage>
</organism>
<dbReference type="EMBL" id="SGXD01000001">
    <property type="protein sequence ID" value="RZS91643.1"/>
    <property type="molecule type" value="Genomic_DNA"/>
</dbReference>
<gene>
    <name evidence="2" type="ORF">EV189_0890</name>
</gene>
<keyword evidence="3" id="KW-1185">Reference proteome</keyword>
<dbReference type="SUPFAM" id="SSF48239">
    <property type="entry name" value="Terpenoid cyclases/Protein prenyltransferases"/>
    <property type="match status" value="1"/>
</dbReference>
<sequence>MTTVPLTHLRRLTDAGGLFEHAEGTRPRREHGYCVDDVARALVVLAREQPGAADDLLEGYLAFVLSAQDPDGTFRNRRSTDLRWHGKAGVEDCWGRALWGLGVAAASPAVPVASQARAREAFRRGVGWRSPHLRATCFAALGAAALQELHPADEAARDLLRDAAAAVGRPADDPVWPWPEPRLRYANAVLPHVLLAAGSALGLPALVADGVLLLDWLLRVQTRGSVLSLVPAQGRARGEGGPGFDQQPIEAAALADACASAWAVTGDRRWAEEVARAAAWFDGANDSGTALHDPHSGGGYDGLEPGGRNANQGAESTLALLSTRQHARACALPAPRPPAP</sequence>
<evidence type="ECO:0000256" key="1">
    <source>
        <dbReference type="SAM" id="MobiDB-lite"/>
    </source>
</evidence>
<dbReference type="InterPro" id="IPR008930">
    <property type="entry name" value="Terpenoid_cyclase/PrenylTrfase"/>
</dbReference>
<dbReference type="AlphaFoldDB" id="A0A4Q7NWF9"/>
<reference evidence="2 3" key="1">
    <citation type="submission" date="2019-02" db="EMBL/GenBank/DDBJ databases">
        <title>Genomic Encyclopedia of Type Strains, Phase IV (KMG-IV): sequencing the most valuable type-strain genomes for metagenomic binning, comparative biology and taxonomic classification.</title>
        <authorList>
            <person name="Goeker M."/>
        </authorList>
    </citation>
    <scope>NUCLEOTIDE SEQUENCE [LARGE SCALE GENOMIC DNA]</scope>
    <source>
        <strain evidence="2 3">DSM 45622</strain>
    </source>
</reference>
<proteinExistence type="predicted"/>